<comment type="caution">
    <text evidence="7">The sequence shown here is derived from an EMBL/GenBank/DDBJ whole genome shotgun (WGS) entry which is preliminary data.</text>
</comment>
<dbReference type="GO" id="GO:0005829">
    <property type="term" value="C:cytosol"/>
    <property type="evidence" value="ECO:0007669"/>
    <property type="project" value="TreeGrafter"/>
</dbReference>
<dbReference type="PANTHER" id="PTHR11271">
    <property type="entry name" value="GUANINE DEAMINASE"/>
    <property type="match status" value="1"/>
</dbReference>
<dbReference type="GO" id="GO:0019239">
    <property type="term" value="F:deaminase activity"/>
    <property type="evidence" value="ECO:0007669"/>
    <property type="project" value="TreeGrafter"/>
</dbReference>
<dbReference type="Proteomes" id="UP000605148">
    <property type="component" value="Unassembled WGS sequence"/>
</dbReference>
<comment type="cofactor">
    <cofactor evidence="1">
        <name>Zn(2+)</name>
        <dbReference type="ChEBI" id="CHEBI:29105"/>
    </cofactor>
</comment>
<dbReference type="InterPro" id="IPR055156">
    <property type="entry name" value="HutF-like_N"/>
</dbReference>
<keyword evidence="8" id="KW-1185">Reference proteome</keyword>
<feature type="domain" description="Amidohydrolase-related" evidence="5">
    <location>
        <begin position="54"/>
        <end position="435"/>
    </location>
</feature>
<gene>
    <name evidence="7" type="primary">hutF</name>
    <name evidence="7" type="ORF">GCM10011316_04860</name>
</gene>
<evidence type="ECO:0000256" key="4">
    <source>
        <dbReference type="ARBA" id="ARBA00022833"/>
    </source>
</evidence>
<evidence type="ECO:0000259" key="5">
    <source>
        <dbReference type="Pfam" id="PF01979"/>
    </source>
</evidence>
<dbReference type="GO" id="GO:0046872">
    <property type="term" value="F:metal ion binding"/>
    <property type="evidence" value="ECO:0007669"/>
    <property type="project" value="UniProtKB-KW"/>
</dbReference>
<name>A0A916T9U7_9HYPH</name>
<evidence type="ECO:0000256" key="3">
    <source>
        <dbReference type="ARBA" id="ARBA00022801"/>
    </source>
</evidence>
<dbReference type="SUPFAM" id="SSF51338">
    <property type="entry name" value="Composite domain of metallo-dependent hydrolases"/>
    <property type="match status" value="1"/>
</dbReference>
<dbReference type="InterPro" id="IPR011059">
    <property type="entry name" value="Metal-dep_hydrolase_composite"/>
</dbReference>
<protein>
    <submittedName>
        <fullName evidence="7">Formimidoylglutamate deiminase</fullName>
    </submittedName>
</protein>
<dbReference type="InterPro" id="IPR010252">
    <property type="entry name" value="HutF"/>
</dbReference>
<dbReference type="NCBIfam" id="NF006684">
    <property type="entry name" value="PRK09229.1-5"/>
    <property type="match status" value="1"/>
</dbReference>
<dbReference type="Pfam" id="PF01979">
    <property type="entry name" value="Amidohydro_1"/>
    <property type="match status" value="1"/>
</dbReference>
<keyword evidence="4" id="KW-0862">Zinc</keyword>
<evidence type="ECO:0000256" key="1">
    <source>
        <dbReference type="ARBA" id="ARBA00001947"/>
    </source>
</evidence>
<dbReference type="AlphaFoldDB" id="A0A916T9U7"/>
<dbReference type="EMBL" id="BMFA01000001">
    <property type="protein sequence ID" value="GGB35760.1"/>
    <property type="molecule type" value="Genomic_DNA"/>
</dbReference>
<proteinExistence type="predicted"/>
<reference evidence="7" key="2">
    <citation type="submission" date="2020-09" db="EMBL/GenBank/DDBJ databases">
        <authorList>
            <person name="Sun Q."/>
            <person name="Zhou Y."/>
        </authorList>
    </citation>
    <scope>NUCLEOTIDE SEQUENCE</scope>
    <source>
        <strain evidence="7">CGMCC 1.12426</strain>
    </source>
</reference>
<dbReference type="Gene3D" id="3.20.20.140">
    <property type="entry name" value="Metal-dependent hydrolases"/>
    <property type="match status" value="1"/>
</dbReference>
<sequence length="463" mass="49746">MPTAQDTILFADKALLPDGWADNVRVDISADGRISAVEPDARPAGQQQACNAGILLPAPANLHSHAFQRAMAGMSERRGQETRDSFWTWRQIMFRFLDTLTPEDVEAIAAFVQMEMLEAGYAAVGEFHYLHHRPGGAPYDHLAEMSERIAAAASQTGIGLTLLPVLYRYGGCDKRPLAPGQIRFGNDFDRFQKLHDQAGGVLKALDGDAVLGVAPHSLRAVDADSLQDAVSLAGQAPVHMHLAEQVAEVEEVLAATGKRPVDWLLDNHGVGGTWCLIHCTQMTPEETRSLAATGAVSGLCPITESSLGDGIFDGVRFLEAGGRFGIGSDSNIRISLSEELRTLEYSQRLRDKCRASVATPEKSTGRVLFDGAAAGGAQACGRASGQIGAGYFADLIALDANAIDLEGRDGDEILDAFIFAGDDRMVRDVWSAGRHVVAGGTHVKGEAIRDRYRSTMRALRARL</sequence>
<dbReference type="PANTHER" id="PTHR11271:SF48">
    <property type="entry name" value="AMIDOHYDROLASE-RELATED DOMAIN-CONTAINING PROTEIN"/>
    <property type="match status" value="1"/>
</dbReference>
<evidence type="ECO:0000256" key="2">
    <source>
        <dbReference type="ARBA" id="ARBA00022723"/>
    </source>
</evidence>
<dbReference type="SUPFAM" id="SSF51556">
    <property type="entry name" value="Metallo-dependent hydrolases"/>
    <property type="match status" value="1"/>
</dbReference>
<dbReference type="Gene3D" id="2.30.40.10">
    <property type="entry name" value="Urease, subunit C, domain 1"/>
    <property type="match status" value="1"/>
</dbReference>
<dbReference type="Pfam" id="PF22429">
    <property type="entry name" value="HutF_N"/>
    <property type="match status" value="1"/>
</dbReference>
<dbReference type="InterPro" id="IPR051607">
    <property type="entry name" value="Metallo-dep_hydrolases"/>
</dbReference>
<dbReference type="RefSeq" id="WP_150494071.1">
    <property type="nucleotide sequence ID" value="NZ_BMFA01000001.1"/>
</dbReference>
<evidence type="ECO:0000313" key="8">
    <source>
        <dbReference type="Proteomes" id="UP000605148"/>
    </source>
</evidence>
<organism evidence="7 8">
    <name type="scientific">Roseibium aquae</name>
    <dbReference type="NCBI Taxonomy" id="1323746"/>
    <lineage>
        <taxon>Bacteria</taxon>
        <taxon>Pseudomonadati</taxon>
        <taxon>Pseudomonadota</taxon>
        <taxon>Alphaproteobacteria</taxon>
        <taxon>Hyphomicrobiales</taxon>
        <taxon>Stappiaceae</taxon>
        <taxon>Roseibium</taxon>
    </lineage>
</organism>
<dbReference type="OrthoDB" id="9796020at2"/>
<dbReference type="InterPro" id="IPR006680">
    <property type="entry name" value="Amidohydro-rel"/>
</dbReference>
<feature type="domain" description="Formimidoylglutamate deiminase N-terminal" evidence="6">
    <location>
        <begin position="7"/>
        <end position="46"/>
    </location>
</feature>
<keyword evidence="2" id="KW-0479">Metal-binding</keyword>
<dbReference type="InterPro" id="IPR032466">
    <property type="entry name" value="Metal_Hydrolase"/>
</dbReference>
<evidence type="ECO:0000259" key="6">
    <source>
        <dbReference type="Pfam" id="PF22429"/>
    </source>
</evidence>
<accession>A0A916T9U7</accession>
<reference evidence="7" key="1">
    <citation type="journal article" date="2014" name="Int. J. Syst. Evol. Microbiol.">
        <title>Complete genome sequence of Corynebacterium casei LMG S-19264T (=DSM 44701T), isolated from a smear-ripened cheese.</title>
        <authorList>
            <consortium name="US DOE Joint Genome Institute (JGI-PGF)"/>
            <person name="Walter F."/>
            <person name="Albersmeier A."/>
            <person name="Kalinowski J."/>
            <person name="Ruckert C."/>
        </authorList>
    </citation>
    <scope>NUCLEOTIDE SEQUENCE</scope>
    <source>
        <strain evidence="7">CGMCC 1.12426</strain>
    </source>
</reference>
<evidence type="ECO:0000313" key="7">
    <source>
        <dbReference type="EMBL" id="GGB35760.1"/>
    </source>
</evidence>
<dbReference type="NCBIfam" id="TIGR02022">
    <property type="entry name" value="hutF"/>
    <property type="match status" value="1"/>
</dbReference>
<keyword evidence="3" id="KW-0378">Hydrolase</keyword>